<dbReference type="GO" id="GO:0003676">
    <property type="term" value="F:nucleic acid binding"/>
    <property type="evidence" value="ECO:0007669"/>
    <property type="project" value="InterPro"/>
</dbReference>
<evidence type="ECO:0000256" key="1">
    <source>
        <dbReference type="ARBA" id="ARBA00004123"/>
    </source>
</evidence>
<evidence type="ECO:0008006" key="11">
    <source>
        <dbReference type="Google" id="ProtNLM"/>
    </source>
</evidence>
<dbReference type="PANTHER" id="PTHR46144">
    <property type="entry name" value="ZINC FINGER PROTEIN 385B-LIKE"/>
    <property type="match status" value="1"/>
</dbReference>
<evidence type="ECO:0000256" key="2">
    <source>
        <dbReference type="ARBA" id="ARBA00022723"/>
    </source>
</evidence>
<reference evidence="10" key="1">
    <citation type="submission" date="2013-07" db="EMBL/GenBank/DDBJ databases">
        <title>The genome of Eucalyptus grandis.</title>
        <authorList>
            <person name="Schmutz J."/>
            <person name="Hayes R."/>
            <person name="Myburg A."/>
            <person name="Tuskan G."/>
            <person name="Grattapaglia D."/>
            <person name="Rokhsar D.S."/>
        </authorList>
    </citation>
    <scope>NUCLEOTIDE SEQUENCE</scope>
    <source>
        <tissue evidence="10">Leaf extractions</tissue>
    </source>
</reference>
<dbReference type="Pfam" id="PF12874">
    <property type="entry name" value="zf-met"/>
    <property type="match status" value="2"/>
</dbReference>
<dbReference type="InterPro" id="IPR003604">
    <property type="entry name" value="Matrin/U1-like-C_Znf_C2H2"/>
</dbReference>
<feature type="compositionally biased region" description="Polar residues" evidence="7">
    <location>
        <begin position="182"/>
        <end position="210"/>
    </location>
</feature>
<keyword evidence="2" id="KW-0479">Metal-binding</keyword>
<dbReference type="InterPro" id="IPR051868">
    <property type="entry name" value="ZN346_ZMAT4"/>
</dbReference>
<keyword evidence="6" id="KW-0539">Nucleus</keyword>
<dbReference type="GO" id="GO:0008270">
    <property type="term" value="F:zinc ion binding"/>
    <property type="evidence" value="ECO:0007669"/>
    <property type="project" value="UniProtKB-KW"/>
</dbReference>
<dbReference type="GO" id="GO:0005634">
    <property type="term" value="C:nucleus"/>
    <property type="evidence" value="ECO:0007669"/>
    <property type="project" value="UniProtKB-SubCell"/>
</dbReference>
<evidence type="ECO:0000256" key="3">
    <source>
        <dbReference type="ARBA" id="ARBA00022737"/>
    </source>
</evidence>
<dbReference type="InterPro" id="IPR036236">
    <property type="entry name" value="Znf_C2H2_sf"/>
</dbReference>
<sequence>MDYYHSTSFARFQQSSGPPPYPRAADRSDALLSSSSSNPCLHTRHLFDPSFAFSALPQPQRHDPFSLSSYPAHHAGVSPSCAAYLGNQQYGVDPATYGGVQLAVPIDRTAQLAAVNLNPAFWSNPKVKPPKIGAWKKKTKLVQSTYCGVCNVYCNSKGMLDQHKLGKKHMKNLEKLKEATDSVPTSSDRSRNAQTGLPENPDQHSGVTEQNVKKKAASEAVEDLETKRRRVVQGGAAANAVRTCTICNVVCNSATVFMHHLTGQKHAAMLKKQAAGS</sequence>
<evidence type="ECO:0000256" key="5">
    <source>
        <dbReference type="ARBA" id="ARBA00022833"/>
    </source>
</evidence>
<feature type="domain" description="C2H2-type" evidence="8">
    <location>
        <begin position="145"/>
        <end position="169"/>
    </location>
</feature>
<feature type="region of interest" description="Disordered" evidence="7">
    <location>
        <begin position="177"/>
        <end position="224"/>
    </location>
</feature>
<dbReference type="Gene3D" id="3.30.160.60">
    <property type="entry name" value="Classic Zinc Finger"/>
    <property type="match status" value="2"/>
</dbReference>
<feature type="domain" description="C2H2-type" evidence="8">
    <location>
        <begin position="242"/>
        <end position="266"/>
    </location>
</feature>
<dbReference type="PANTHER" id="PTHR46144:SF6">
    <property type="entry name" value="C2H2-TYPE DOMAIN-CONTAINING PROTEIN"/>
    <property type="match status" value="1"/>
</dbReference>
<dbReference type="SUPFAM" id="SSF57667">
    <property type="entry name" value="beta-beta-alpha zinc fingers"/>
    <property type="match status" value="2"/>
</dbReference>
<gene>
    <name evidence="10" type="ORF">EUGRSUZ_I01975</name>
</gene>
<dbReference type="AlphaFoldDB" id="A0A059AR25"/>
<keyword evidence="4" id="KW-0863">Zinc-finger</keyword>
<dbReference type="SMART" id="SM00451">
    <property type="entry name" value="ZnF_U1"/>
    <property type="match status" value="2"/>
</dbReference>
<organism evidence="10">
    <name type="scientific">Eucalyptus grandis</name>
    <name type="common">Flooded gum</name>
    <dbReference type="NCBI Taxonomy" id="71139"/>
    <lineage>
        <taxon>Eukaryota</taxon>
        <taxon>Viridiplantae</taxon>
        <taxon>Streptophyta</taxon>
        <taxon>Embryophyta</taxon>
        <taxon>Tracheophyta</taxon>
        <taxon>Spermatophyta</taxon>
        <taxon>Magnoliopsida</taxon>
        <taxon>eudicotyledons</taxon>
        <taxon>Gunneridae</taxon>
        <taxon>Pentapetalae</taxon>
        <taxon>rosids</taxon>
        <taxon>malvids</taxon>
        <taxon>Myrtales</taxon>
        <taxon>Myrtaceae</taxon>
        <taxon>Myrtoideae</taxon>
        <taxon>Eucalypteae</taxon>
        <taxon>Eucalyptus</taxon>
    </lineage>
</organism>
<proteinExistence type="predicted"/>
<name>A0A059AR25_EUCGR</name>
<dbReference type="STRING" id="71139.A0A059AR25"/>
<evidence type="ECO:0000313" key="10">
    <source>
        <dbReference type="EMBL" id="KCW56224.1"/>
    </source>
</evidence>
<feature type="compositionally biased region" description="Polar residues" evidence="7">
    <location>
        <begin position="1"/>
        <end position="16"/>
    </location>
</feature>
<dbReference type="InterPro" id="IPR013087">
    <property type="entry name" value="Znf_C2H2_type"/>
</dbReference>
<evidence type="ECO:0000256" key="7">
    <source>
        <dbReference type="SAM" id="MobiDB-lite"/>
    </source>
</evidence>
<feature type="region of interest" description="Disordered" evidence="7">
    <location>
        <begin position="1"/>
        <end position="34"/>
    </location>
</feature>
<evidence type="ECO:0000256" key="6">
    <source>
        <dbReference type="ARBA" id="ARBA00023242"/>
    </source>
</evidence>
<dbReference type="Gramene" id="KCW56224">
    <property type="protein sequence ID" value="KCW56224"/>
    <property type="gene ID" value="EUGRSUZ_I01975"/>
</dbReference>
<comment type="subcellular location">
    <subcellularLocation>
        <location evidence="1">Nucleus</location>
    </subcellularLocation>
</comment>
<feature type="domain" description="U1-type" evidence="9">
    <location>
        <begin position="239"/>
        <end position="273"/>
    </location>
</feature>
<evidence type="ECO:0000256" key="4">
    <source>
        <dbReference type="ARBA" id="ARBA00022771"/>
    </source>
</evidence>
<accession>A0A059AR25</accession>
<feature type="domain" description="U1-type" evidence="9">
    <location>
        <begin position="142"/>
        <end position="176"/>
    </location>
</feature>
<dbReference type="InParanoid" id="A0A059AR25"/>
<keyword evidence="3" id="KW-0677">Repeat</keyword>
<evidence type="ECO:0000259" key="9">
    <source>
        <dbReference type="SMART" id="SM00451"/>
    </source>
</evidence>
<dbReference type="eggNOG" id="ENOG502RZ9K">
    <property type="taxonomic scope" value="Eukaryota"/>
</dbReference>
<keyword evidence="5" id="KW-0862">Zinc</keyword>
<dbReference type="SMART" id="SM00355">
    <property type="entry name" value="ZnF_C2H2"/>
    <property type="match status" value="2"/>
</dbReference>
<evidence type="ECO:0000259" key="8">
    <source>
        <dbReference type="SMART" id="SM00355"/>
    </source>
</evidence>
<protein>
    <recommendedName>
        <fullName evidence="11">Matrin-type domain-containing protein</fullName>
    </recommendedName>
</protein>
<dbReference type="EMBL" id="KK198761">
    <property type="protein sequence ID" value="KCW56224.1"/>
    <property type="molecule type" value="Genomic_DNA"/>
</dbReference>